<dbReference type="Pfam" id="PF01345">
    <property type="entry name" value="DUF11"/>
    <property type="match status" value="1"/>
</dbReference>
<dbReference type="PANTHER" id="PTHR42834:SF1">
    <property type="entry name" value="ENDONUCLEASE_EXONUCLEASE_PHOSPHATASE FAMILY PROTEIN (AFU_ORTHOLOGUE AFUA_3G09210)"/>
    <property type="match status" value="1"/>
</dbReference>
<accession>A0AAJ6KKU8</accession>
<sequence length="509" mass="51023">MHVLQRRAAGFSCALGIAGHANAQVLISQVYGGGGNSGATLGSDFIELHNIGSTTVSLDGWSVQYASAAGSSWQVTPLTGSVPAGGYYLIKQADGSGGSVALPTPDATGTLAMSGTAGKLALSSSASALNGTCPTGNADLVGYGSTASCAEGNAPTPAPSNTLAALRGNDGCTDTDNNAADFATAAPAPRNAASAARLCSGGGQPNADFPGTARNDANTPTRLSDHDPTAVLLRMRKHVNADLGMAVAAARAQVIEGEHIDFSVDVENRGPDSAAFAAVAFAFDAAVSPRVTAAPGWICQPPQTGTQMVVTCTIASLAAGNAQNFSVQVEAGAALAGRTLTLAASAASQTPDPQSSNDTDAASVTVQARPQARGDLAVRFDGPTSLPTTAFNATYRVLVSNVGAAPAQRPSLVIAGNTVSALSQLVPPQGWQCDKQAQALRSARFVCSTTTVLLPGAQAAFQLTVAAKPIPAEGAVRVQATATSSSQEANPADDTVLIVTLIGGGDRRR</sequence>
<dbReference type="EMBL" id="CP127225">
    <property type="protein sequence ID" value="WIX06392.1"/>
    <property type="molecule type" value="Genomic_DNA"/>
</dbReference>
<evidence type="ECO:0000256" key="1">
    <source>
        <dbReference type="SAM" id="MobiDB-lite"/>
    </source>
</evidence>
<dbReference type="Gene3D" id="2.60.40.10">
    <property type="entry name" value="Immunoglobulins"/>
    <property type="match status" value="1"/>
</dbReference>
<dbReference type="InterPro" id="IPR001322">
    <property type="entry name" value="Lamin_tail_dom"/>
</dbReference>
<dbReference type="RefSeq" id="WP_082332801.1">
    <property type="nucleotide sequence ID" value="NZ_CP127225.1"/>
</dbReference>
<dbReference type="InterPro" id="IPR001434">
    <property type="entry name" value="OmcB-like_DUF11"/>
</dbReference>
<reference evidence="3 4" key="1">
    <citation type="submission" date="2023-05" db="EMBL/GenBank/DDBJ databases">
        <title>Complete Genome Resource of Xanthomonas oryzae pv. leersiae Strain YNJC Isolated From Plateau Japonica Rice in Southwest China.</title>
        <authorList>
            <person name="Aa X."/>
            <person name="Mei L."/>
            <person name="Liu P."/>
            <person name="Yang Y."/>
            <person name="Tang C."/>
            <person name="Zhang F."/>
            <person name="Dong C."/>
            <person name="Wang B."/>
            <person name="Chen X."/>
            <person name="Dai L."/>
        </authorList>
    </citation>
    <scope>NUCLEOTIDE SEQUENCE [LARGE SCALE GENOMIC DNA]</scope>
    <source>
        <strain evidence="3 4">YNJC</strain>
    </source>
</reference>
<dbReference type="Proteomes" id="UP001228059">
    <property type="component" value="Chromosome"/>
</dbReference>
<feature type="domain" description="LTD" evidence="2">
    <location>
        <begin position="9"/>
        <end position="170"/>
    </location>
</feature>
<gene>
    <name evidence="3" type="ORF">QN060_20355</name>
</gene>
<protein>
    <submittedName>
        <fullName evidence="3">Lamin tail domain-containing protein</fullName>
    </submittedName>
</protein>
<evidence type="ECO:0000313" key="3">
    <source>
        <dbReference type="EMBL" id="WIX06392.1"/>
    </source>
</evidence>
<proteinExistence type="predicted"/>
<evidence type="ECO:0000259" key="2">
    <source>
        <dbReference type="PROSITE" id="PS51841"/>
    </source>
</evidence>
<dbReference type="SUPFAM" id="SSF88633">
    <property type="entry name" value="Positive stranded ssRNA viruses"/>
    <property type="match status" value="1"/>
</dbReference>
<dbReference type="PROSITE" id="PS51841">
    <property type="entry name" value="LTD"/>
    <property type="match status" value="1"/>
</dbReference>
<organism evidence="3 4">
    <name type="scientific">Xanthomonas oryzae pv. leersiae</name>
    <dbReference type="NCBI Taxonomy" id="3112258"/>
    <lineage>
        <taxon>Bacteria</taxon>
        <taxon>Pseudomonadati</taxon>
        <taxon>Pseudomonadota</taxon>
        <taxon>Gammaproteobacteria</taxon>
        <taxon>Lysobacterales</taxon>
        <taxon>Lysobacteraceae</taxon>
        <taxon>Xanthomonas</taxon>
    </lineage>
</organism>
<dbReference type="PANTHER" id="PTHR42834">
    <property type="entry name" value="ENDONUCLEASE/EXONUCLEASE/PHOSPHATASE FAMILY PROTEIN (AFU_ORTHOLOGUE AFUA_3G09210)"/>
    <property type="match status" value="1"/>
</dbReference>
<dbReference type="AlphaFoldDB" id="A0AAJ6KKU8"/>
<feature type="region of interest" description="Disordered" evidence="1">
    <location>
        <begin position="204"/>
        <end position="225"/>
    </location>
</feature>
<name>A0AAJ6KKU8_9XANT</name>
<dbReference type="Pfam" id="PF00932">
    <property type="entry name" value="LTD"/>
    <property type="match status" value="1"/>
</dbReference>
<dbReference type="InterPro" id="IPR013783">
    <property type="entry name" value="Ig-like_fold"/>
</dbReference>
<evidence type="ECO:0000313" key="4">
    <source>
        <dbReference type="Proteomes" id="UP001228059"/>
    </source>
</evidence>